<dbReference type="GO" id="GO:0019843">
    <property type="term" value="F:rRNA binding"/>
    <property type="evidence" value="ECO:0007669"/>
    <property type="project" value="UniProtKB-KW"/>
</dbReference>
<dbReference type="PATRIC" id="fig|330734.3.peg.783"/>
<dbReference type="AlphaFoldDB" id="A0A0H4HY40"/>
<accession>A0A0H4HY40</accession>
<keyword evidence="5 8" id="KW-0689">Ribosomal protein</keyword>
<comment type="cofactor">
    <cofactor evidence="8">
        <name>Zn(2+)</name>
        <dbReference type="ChEBI" id="CHEBI:29105"/>
    </cofactor>
    <text evidence="8">Binds 1 zinc ion per subunit.</text>
</comment>
<reference evidence="9 10" key="1">
    <citation type="submission" date="2015-05" db="EMBL/GenBank/DDBJ databases">
        <title>Complete genome of Marinobacter psychrophilus strain 20041T isolated from sea-ice of the Canadian Basin.</title>
        <authorList>
            <person name="Song L."/>
            <person name="Ren L."/>
            <person name="Yu Y."/>
            <person name="Wang X."/>
        </authorList>
    </citation>
    <scope>NUCLEOTIDE SEQUENCE [LARGE SCALE GENOMIC DNA]</scope>
    <source>
        <strain evidence="9 10">20041</strain>
    </source>
</reference>
<dbReference type="InterPro" id="IPR034704">
    <property type="entry name" value="Ribosomal_bL28/bL31-like_sf"/>
</dbReference>
<dbReference type="STRING" id="330734.ABA45_03615"/>
<comment type="similarity">
    <text evidence="1 8">Belongs to the bacterial ribosomal protein bL31 family. Type A subfamily.</text>
</comment>
<comment type="subunit">
    <text evidence="2 8">Part of the 50S ribosomal subunit.</text>
</comment>
<evidence type="ECO:0000256" key="6">
    <source>
        <dbReference type="ARBA" id="ARBA00023274"/>
    </source>
</evidence>
<dbReference type="EMBL" id="CP011494">
    <property type="protein sequence ID" value="AKO51624.1"/>
    <property type="molecule type" value="Genomic_DNA"/>
</dbReference>
<dbReference type="NCBIfam" id="TIGR00105">
    <property type="entry name" value="L31"/>
    <property type="match status" value="1"/>
</dbReference>
<keyword evidence="3 8" id="KW-0699">rRNA-binding</keyword>
<dbReference type="GO" id="GO:1990904">
    <property type="term" value="C:ribonucleoprotein complex"/>
    <property type="evidence" value="ECO:0007669"/>
    <property type="project" value="UniProtKB-KW"/>
</dbReference>
<evidence type="ECO:0000256" key="3">
    <source>
        <dbReference type="ARBA" id="ARBA00022730"/>
    </source>
</evidence>
<feature type="binding site" evidence="8">
    <location>
        <position position="37"/>
    </location>
    <ligand>
        <name>Zn(2+)</name>
        <dbReference type="ChEBI" id="CHEBI:29105"/>
    </ligand>
</feature>
<gene>
    <name evidence="8 9" type="primary">rpmE</name>
    <name evidence="9" type="ORF">ABA45_03615</name>
</gene>
<evidence type="ECO:0000256" key="5">
    <source>
        <dbReference type="ARBA" id="ARBA00022980"/>
    </source>
</evidence>
<keyword evidence="10" id="KW-1185">Reference proteome</keyword>
<keyword evidence="6 8" id="KW-0687">Ribonucleoprotein</keyword>
<keyword evidence="4 8" id="KW-0694">RNA-binding</keyword>
<evidence type="ECO:0000256" key="8">
    <source>
        <dbReference type="HAMAP-Rule" id="MF_00501"/>
    </source>
</evidence>
<feature type="binding site" evidence="8">
    <location>
        <position position="40"/>
    </location>
    <ligand>
        <name>Zn(2+)</name>
        <dbReference type="ChEBI" id="CHEBI:29105"/>
    </ligand>
</feature>
<name>A0A0H4HY40_9GAMM</name>
<dbReference type="GO" id="GO:0005840">
    <property type="term" value="C:ribosome"/>
    <property type="evidence" value="ECO:0007669"/>
    <property type="project" value="UniProtKB-KW"/>
</dbReference>
<dbReference type="HAMAP" id="MF_00501">
    <property type="entry name" value="Ribosomal_bL31_1"/>
    <property type="match status" value="1"/>
</dbReference>
<keyword evidence="8" id="KW-0862">Zinc</keyword>
<dbReference type="PROSITE" id="PS01143">
    <property type="entry name" value="RIBOSOMAL_L31"/>
    <property type="match status" value="1"/>
</dbReference>
<evidence type="ECO:0000256" key="1">
    <source>
        <dbReference type="ARBA" id="ARBA00009296"/>
    </source>
</evidence>
<dbReference type="PRINTS" id="PR01249">
    <property type="entry name" value="RIBOSOMALL31"/>
</dbReference>
<comment type="function">
    <text evidence="8">Binds the 23S rRNA.</text>
</comment>
<evidence type="ECO:0000313" key="10">
    <source>
        <dbReference type="Proteomes" id="UP000036406"/>
    </source>
</evidence>
<evidence type="ECO:0000313" key="9">
    <source>
        <dbReference type="EMBL" id="AKO51624.1"/>
    </source>
</evidence>
<dbReference type="GO" id="GO:0046872">
    <property type="term" value="F:metal ion binding"/>
    <property type="evidence" value="ECO:0007669"/>
    <property type="project" value="UniProtKB-KW"/>
</dbReference>
<dbReference type="InterPro" id="IPR042105">
    <property type="entry name" value="Ribosomal_bL31_sf"/>
</dbReference>
<organism evidence="9 10">
    <name type="scientific">Marinobacter psychrophilus</name>
    <dbReference type="NCBI Taxonomy" id="330734"/>
    <lineage>
        <taxon>Bacteria</taxon>
        <taxon>Pseudomonadati</taxon>
        <taxon>Pseudomonadota</taxon>
        <taxon>Gammaproteobacteria</taxon>
        <taxon>Pseudomonadales</taxon>
        <taxon>Marinobacteraceae</taxon>
        <taxon>Marinobacter</taxon>
    </lineage>
</organism>
<protein>
    <recommendedName>
        <fullName evidence="7 8">Large ribosomal subunit protein bL31</fullName>
    </recommendedName>
</protein>
<dbReference type="InterPro" id="IPR002150">
    <property type="entry name" value="Ribosomal_bL31"/>
</dbReference>
<dbReference type="PANTHER" id="PTHR33280:SF6">
    <property type="entry name" value="LARGE RIBOSOMAL SUBUNIT PROTEIN BL31A"/>
    <property type="match status" value="1"/>
</dbReference>
<sequence length="74" mass="8317">MKEGIHPKYENITATCSCGNVIHTRSTVGKDLQLDVCSQCHPFYTGKQKVMDAGGRIDRFQKRFGSRIVGKKED</sequence>
<proteinExistence type="inferred from homology"/>
<keyword evidence="8" id="KW-0479">Metal-binding</keyword>
<dbReference type="GO" id="GO:0003735">
    <property type="term" value="F:structural constituent of ribosome"/>
    <property type="evidence" value="ECO:0007669"/>
    <property type="project" value="InterPro"/>
</dbReference>
<dbReference type="InterPro" id="IPR027491">
    <property type="entry name" value="Ribosomal_bL31_A"/>
</dbReference>
<evidence type="ECO:0000256" key="2">
    <source>
        <dbReference type="ARBA" id="ARBA00011838"/>
    </source>
</evidence>
<dbReference type="KEGG" id="mpq:ABA45_03615"/>
<dbReference type="Gene3D" id="4.10.830.30">
    <property type="entry name" value="Ribosomal protein L31"/>
    <property type="match status" value="1"/>
</dbReference>
<evidence type="ECO:0000256" key="4">
    <source>
        <dbReference type="ARBA" id="ARBA00022884"/>
    </source>
</evidence>
<dbReference type="NCBIfam" id="NF001809">
    <property type="entry name" value="PRK00528.1"/>
    <property type="match status" value="1"/>
</dbReference>
<feature type="binding site" evidence="8">
    <location>
        <position position="18"/>
    </location>
    <ligand>
        <name>Zn(2+)</name>
        <dbReference type="ChEBI" id="CHEBI:29105"/>
    </ligand>
</feature>
<dbReference type="Pfam" id="PF01197">
    <property type="entry name" value="Ribosomal_L31"/>
    <property type="match status" value="1"/>
</dbReference>
<dbReference type="RefSeq" id="WP_014869990.1">
    <property type="nucleotide sequence ID" value="NZ_CP011494.1"/>
</dbReference>
<evidence type="ECO:0000256" key="7">
    <source>
        <dbReference type="ARBA" id="ARBA00035687"/>
    </source>
</evidence>
<dbReference type="GO" id="GO:0006412">
    <property type="term" value="P:translation"/>
    <property type="evidence" value="ECO:0007669"/>
    <property type="project" value="UniProtKB-UniRule"/>
</dbReference>
<dbReference type="PANTHER" id="PTHR33280">
    <property type="entry name" value="50S RIBOSOMAL PROTEIN L31, CHLOROPLASTIC"/>
    <property type="match status" value="1"/>
</dbReference>
<dbReference type="Proteomes" id="UP000036406">
    <property type="component" value="Chromosome"/>
</dbReference>
<dbReference type="SUPFAM" id="SSF143800">
    <property type="entry name" value="L28p-like"/>
    <property type="match status" value="1"/>
</dbReference>
<feature type="binding site" evidence="8">
    <location>
        <position position="16"/>
    </location>
    <ligand>
        <name>Zn(2+)</name>
        <dbReference type="ChEBI" id="CHEBI:29105"/>
    </ligand>
</feature>
<dbReference type="NCBIfam" id="NF000612">
    <property type="entry name" value="PRK00019.1"/>
    <property type="match status" value="1"/>
</dbReference>